<dbReference type="SUPFAM" id="SSF53474">
    <property type="entry name" value="alpha/beta-Hydrolases"/>
    <property type="match status" value="1"/>
</dbReference>
<evidence type="ECO:0000256" key="3">
    <source>
        <dbReference type="ARBA" id="ARBA00022525"/>
    </source>
</evidence>
<dbReference type="PRINTS" id="PR00821">
    <property type="entry name" value="TAGLIPASE"/>
</dbReference>
<evidence type="ECO:0000313" key="6">
    <source>
        <dbReference type="EMBL" id="KAJ6646956.1"/>
    </source>
</evidence>
<dbReference type="Gene3D" id="2.40.128.20">
    <property type="match status" value="1"/>
</dbReference>
<evidence type="ECO:0000313" key="7">
    <source>
        <dbReference type="Proteomes" id="UP001151699"/>
    </source>
</evidence>
<comment type="similarity">
    <text evidence="2 4">Belongs to the AB hydrolase superfamily. Lipase family.</text>
</comment>
<evidence type="ECO:0000256" key="4">
    <source>
        <dbReference type="RuleBase" id="RU004262"/>
    </source>
</evidence>
<reference evidence="6" key="1">
    <citation type="submission" date="2022-07" db="EMBL/GenBank/DDBJ databases">
        <authorList>
            <person name="Trinca V."/>
            <person name="Uliana J.V.C."/>
            <person name="Torres T.T."/>
            <person name="Ward R.J."/>
            <person name="Monesi N."/>
        </authorList>
    </citation>
    <scope>NUCLEOTIDE SEQUENCE</scope>
    <source>
        <strain evidence="6">HSMRA1968</strain>
        <tissue evidence="6">Whole embryos</tissue>
    </source>
</reference>
<comment type="caution">
    <text evidence="6">The sequence shown here is derived from an EMBL/GenBank/DDBJ whole genome shotgun (WGS) entry which is preliminary data.</text>
</comment>
<dbReference type="InterPro" id="IPR013818">
    <property type="entry name" value="Lipase"/>
</dbReference>
<dbReference type="EMBL" id="WJQU01000001">
    <property type="protein sequence ID" value="KAJ6646956.1"/>
    <property type="molecule type" value="Genomic_DNA"/>
</dbReference>
<evidence type="ECO:0000259" key="5">
    <source>
        <dbReference type="Pfam" id="PF00151"/>
    </source>
</evidence>
<sequence>LNGTCPRINYITNLNLPGVLGWFYRPYTSFSSPLCYNGNEGQMVFSYPTSAFQVTVAGCCRSAANPSQVTCVPEVGSGSLTATLANPGIFIYEFNGNSYPTFVLDTDYDNFGFMYGCKPGRNNTRDELIFIYTRQYNLKPGLEGRLKNELLKMLFNEFASNQFVTKRASRSGIVFKMRLVVAIGAFFIGAALGSPISLIESIDVHSVEDGHDWHLVPDGEGKMHIVNIHEGDADVEPNFVAFDQVVFRLFTQNNPTNAQTIGIYNDAELTNSFFSPSRQTRFTIHGWNFGGPLAGAFLRSAWLDRGDFNVFTVDWGTGAITPNYALARGRVNAVGAVVAQFIDWLNIRGLPFSSILVSGHSLGAHCAGAAGKRVTRGTLAAIVAIDPAGPLFSVDNPQDRVHHTDAVYVESILTDIGQLALSYPVAHANFYPNWGTSQPGCEGADTGGFCSHMLANEFYVESINPSNVFGATRCSGFNDIRVRNCVTSGASRRLGGEPVFDGPSGPGSVFFLTTDAARPFAQGPR</sequence>
<proteinExistence type="inferred from homology"/>
<dbReference type="GO" id="GO:0005615">
    <property type="term" value="C:extracellular space"/>
    <property type="evidence" value="ECO:0007669"/>
    <property type="project" value="TreeGrafter"/>
</dbReference>
<dbReference type="InterPro" id="IPR012674">
    <property type="entry name" value="Calycin"/>
</dbReference>
<dbReference type="GO" id="GO:0016298">
    <property type="term" value="F:lipase activity"/>
    <property type="evidence" value="ECO:0007669"/>
    <property type="project" value="InterPro"/>
</dbReference>
<dbReference type="PANTHER" id="PTHR11610">
    <property type="entry name" value="LIPASE"/>
    <property type="match status" value="1"/>
</dbReference>
<dbReference type="InterPro" id="IPR033906">
    <property type="entry name" value="Lipase_N"/>
</dbReference>
<organism evidence="6 7">
    <name type="scientific">Pseudolycoriella hygida</name>
    <dbReference type="NCBI Taxonomy" id="35572"/>
    <lineage>
        <taxon>Eukaryota</taxon>
        <taxon>Metazoa</taxon>
        <taxon>Ecdysozoa</taxon>
        <taxon>Arthropoda</taxon>
        <taxon>Hexapoda</taxon>
        <taxon>Insecta</taxon>
        <taxon>Pterygota</taxon>
        <taxon>Neoptera</taxon>
        <taxon>Endopterygota</taxon>
        <taxon>Diptera</taxon>
        <taxon>Nematocera</taxon>
        <taxon>Sciaroidea</taxon>
        <taxon>Sciaridae</taxon>
        <taxon>Pseudolycoriella</taxon>
    </lineage>
</organism>
<dbReference type="SUPFAM" id="SSF50814">
    <property type="entry name" value="Lipocalins"/>
    <property type="match status" value="1"/>
</dbReference>
<feature type="non-terminal residue" evidence="6">
    <location>
        <position position="1"/>
    </location>
</feature>
<keyword evidence="7" id="KW-1185">Reference proteome</keyword>
<name>A0A9Q0NC53_9DIPT</name>
<dbReference type="InterPro" id="IPR000734">
    <property type="entry name" value="TAG_lipase"/>
</dbReference>
<dbReference type="Proteomes" id="UP001151699">
    <property type="component" value="Chromosome A"/>
</dbReference>
<protein>
    <submittedName>
        <fullName evidence="6">Lipase member H-A</fullName>
    </submittedName>
</protein>
<dbReference type="CDD" id="cd00707">
    <property type="entry name" value="Pancreat_lipase_like"/>
    <property type="match status" value="1"/>
</dbReference>
<evidence type="ECO:0000256" key="2">
    <source>
        <dbReference type="ARBA" id="ARBA00010701"/>
    </source>
</evidence>
<dbReference type="GO" id="GO:0017171">
    <property type="term" value="F:serine hydrolase activity"/>
    <property type="evidence" value="ECO:0007669"/>
    <property type="project" value="TreeGrafter"/>
</dbReference>
<dbReference type="OrthoDB" id="199913at2759"/>
<dbReference type="InterPro" id="IPR029058">
    <property type="entry name" value="AB_hydrolase_fold"/>
</dbReference>
<feature type="domain" description="Lipase" evidence="5">
    <location>
        <begin position="241"/>
        <end position="520"/>
    </location>
</feature>
<dbReference type="Gene3D" id="3.40.50.1820">
    <property type="entry name" value="alpha/beta hydrolase"/>
    <property type="match status" value="1"/>
</dbReference>
<dbReference type="PANTHER" id="PTHR11610:SF150">
    <property type="entry name" value="FI01825P-RELATED"/>
    <property type="match status" value="1"/>
</dbReference>
<gene>
    <name evidence="6" type="primary">liph-a_2</name>
    <name evidence="6" type="ORF">Bhyg_02173</name>
</gene>
<dbReference type="Pfam" id="PF00151">
    <property type="entry name" value="Lipase"/>
    <property type="match status" value="1"/>
</dbReference>
<keyword evidence="3" id="KW-0964">Secreted</keyword>
<dbReference type="AlphaFoldDB" id="A0A9Q0NC53"/>
<dbReference type="GO" id="GO:0016042">
    <property type="term" value="P:lipid catabolic process"/>
    <property type="evidence" value="ECO:0007669"/>
    <property type="project" value="TreeGrafter"/>
</dbReference>
<evidence type="ECO:0000256" key="1">
    <source>
        <dbReference type="ARBA" id="ARBA00004613"/>
    </source>
</evidence>
<comment type="subcellular location">
    <subcellularLocation>
        <location evidence="1">Secreted</location>
    </subcellularLocation>
</comment>
<accession>A0A9Q0NC53</accession>